<organism evidence="1 2">
    <name type="scientific">Noviherbaspirillum humi</name>
    <dbReference type="NCBI Taxonomy" id="1688639"/>
    <lineage>
        <taxon>Bacteria</taxon>
        <taxon>Pseudomonadati</taxon>
        <taxon>Pseudomonadota</taxon>
        <taxon>Betaproteobacteria</taxon>
        <taxon>Burkholderiales</taxon>
        <taxon>Oxalobacteraceae</taxon>
        <taxon>Noviherbaspirillum</taxon>
    </lineage>
</organism>
<evidence type="ECO:0000313" key="2">
    <source>
        <dbReference type="Proteomes" id="UP000198284"/>
    </source>
</evidence>
<reference evidence="1 2" key="1">
    <citation type="submission" date="2017-06" db="EMBL/GenBank/DDBJ databases">
        <authorList>
            <person name="Kim H.J."/>
            <person name="Triplett B.A."/>
        </authorList>
    </citation>
    <scope>NUCLEOTIDE SEQUENCE [LARGE SCALE GENOMIC DNA]</scope>
    <source>
        <strain evidence="1 2">U15</strain>
    </source>
</reference>
<dbReference type="EMBL" id="FZOT01000002">
    <property type="protein sequence ID" value="SNS32606.1"/>
    <property type="molecule type" value="Genomic_DNA"/>
</dbReference>
<sequence length="445" mass="49966">MPAYRILWGEGLFLRPQHFQQQEQFLEQRILSLQQALQNHAWGLCQAGFDQDALKSGLLRLESLDIFFRDGTHIRAPSQAELPAPRSLDAVPAAANEVLIHVCLPTLNAAGRNLARRADDEASRYALHEKTFPDLYTDALEAEVGVLQPRLVLRLDSEIRDGYDSVPLTRLRRHASHGWEQDESHVPPLMSTLKSGWIETMLRRLLEILHVKSEALASRHRERAKSVLEFGPADVGSFWLLNAINRSIPLLAHLLRAGAHPERLYLALSQLCGELTTFASDMSAKDIPPYSHDEPGPMFQQLDARLRALLDTVISTRHAMIPLDNVKPSFFIGRLESERMLEGADFYLSIASDTPTPGLTETIPMKFKIGAPDDVEKILHSALPGVRLVHALQTPSSLPVRIGNHYFALLPQGQIFERMLRSRSICVYVPQALPPLKLELIAVFR</sequence>
<proteinExistence type="predicted"/>
<dbReference type="PANTHER" id="PTHR35566">
    <property type="entry name" value="BLR3599 PROTEIN"/>
    <property type="match status" value="1"/>
</dbReference>
<dbReference type="Proteomes" id="UP000198284">
    <property type="component" value="Unassembled WGS sequence"/>
</dbReference>
<dbReference type="PANTHER" id="PTHR35566:SF1">
    <property type="entry name" value="TYPE VI SECRETION SYSTEM BASEPLATE COMPONENT TSSK1"/>
    <property type="match status" value="1"/>
</dbReference>
<name>A0A239DJJ0_9BURK</name>
<dbReference type="NCBIfam" id="TIGR03353">
    <property type="entry name" value="VI_chp_4"/>
    <property type="match status" value="1"/>
</dbReference>
<dbReference type="InterPro" id="IPR010263">
    <property type="entry name" value="T6SS_TssK"/>
</dbReference>
<dbReference type="RefSeq" id="WP_217900127.1">
    <property type="nucleotide sequence ID" value="NZ_FZOT01000002.1"/>
</dbReference>
<protein>
    <submittedName>
        <fullName evidence="1">Type VI secretion system protein ImpJ</fullName>
    </submittedName>
</protein>
<keyword evidence="2" id="KW-1185">Reference proteome</keyword>
<dbReference type="Pfam" id="PF05936">
    <property type="entry name" value="T6SS_VasE"/>
    <property type="match status" value="1"/>
</dbReference>
<evidence type="ECO:0000313" key="1">
    <source>
        <dbReference type="EMBL" id="SNS32606.1"/>
    </source>
</evidence>
<gene>
    <name evidence="1" type="ORF">SAMN06265795_102225</name>
</gene>
<accession>A0A239DJJ0</accession>
<dbReference type="AlphaFoldDB" id="A0A239DJJ0"/>